<feature type="transmembrane region" description="Helical" evidence="1">
    <location>
        <begin position="367"/>
        <end position="388"/>
    </location>
</feature>
<evidence type="ECO:0000313" key="3">
    <source>
        <dbReference type="Proteomes" id="UP000018208"/>
    </source>
</evidence>
<organism evidence="2 3">
    <name type="scientific">Spironucleus salmonicida</name>
    <dbReference type="NCBI Taxonomy" id="348837"/>
    <lineage>
        <taxon>Eukaryota</taxon>
        <taxon>Metamonada</taxon>
        <taxon>Diplomonadida</taxon>
        <taxon>Hexamitidae</taxon>
        <taxon>Hexamitinae</taxon>
        <taxon>Spironucleus</taxon>
    </lineage>
</organism>
<keyword evidence="1" id="KW-1133">Transmembrane helix</keyword>
<feature type="transmembrane region" description="Helical" evidence="1">
    <location>
        <begin position="993"/>
        <end position="1014"/>
    </location>
</feature>
<keyword evidence="3" id="KW-1185">Reference proteome</keyword>
<comment type="caution">
    <text evidence="2">The sequence shown here is derived from an EMBL/GenBank/DDBJ whole genome shotgun (WGS) entry which is preliminary data.</text>
</comment>
<sequence length="1103" mass="128999">MTKIESIRFYENINKIYNLKESLLKKIIKYGKNRLISLSILLSFIGWIFESEITFYSPNFNNFISLLVYYPINFMIQLQFKYNDDTKIKDQFLLQDKIKTQNTVHKKTKNKTKISYIYKIFQQIYDQNLVLAYNKGQYQFKLLNQVQQNDILVLQESDILYFDGVVLPNDIVNQNERMTNQLNSIQYIKLQPSLNKICQVFSLSYQQKVKLGCYIIYQNQQLYAGQKIFSIGNALNQNSIVSQALINYLQHLNYFPYDQLAFTLQEHLQEIQLLYNRTFLFKVQQINDDCLIYQCKGTYQKTSIKKNQYLSLFQFSDNIVNILNNIKYFQIFIILLSILPHFGRVLFIKNYSQQLITSVNFWSSFLIHGVIPVICSYLSLIFTLFYLLDKSQAFYPLYQSSKKYLTLLRKKSIFIPTFKSLTSIGFTNTIIMDINYLLSPELQISQIAVGLKYDKVFSIQKIFAMQYYLQKDQSAQSQIFKDVRLVQQIIALTHKDISQHLLQSNKNYNFKNLLLQNKDQLFYSQNIRAQQILYCSDLDIMLFNCSINEQCFIIIVSINFNKICSIANKSIGSETLNNIGINNVKLIDNVISYSEYNKKQGKQYIKQINSQFQSLYFAVIPNQVIAQNSIQNKVDLQSYGPVIYLFSCNFILKSTNLGKQFFNYIEKPSFNMNIVLTTGKSSTQQKQLEKIFNRKFNLQNNPLFQNNYLTQLDNLLDILKNHDKVCGIYLIFKQDSFNVAKKLYCQGIKVAWIDTIDCNYIQNDIFQDAMLFCEQNKIIEQRQDQDFLIVSKNGICPISFKLKNINISYCFIFAQDYILSFLDLCQEVPYFLMTLQSVFINSIYSKLLLSILMLVITVYVFIFEFTNSIYQINNCIYLLKLAPKALFYPPVSIGILLIFQVFYLQILLPYVIWIPPIVRNSNNNKYIGNRDLILADLIKFFPYNIQTQQLKQQIILMILSIVITLVPGLYFYSIQGQGSSLYISNQLIQLSPFIQLILCNFYSSYTISAFLVAYKYPIQQIWGLKLPASVQLKKILIFISLQLLALCFIFWIPISESGVFEIILGFNTAWMSSIFNTCLLVSFCISCMITLFIITKQFILISA</sequence>
<dbReference type="RefSeq" id="XP_067766336.1">
    <property type="nucleotide sequence ID" value="XM_067907068.1"/>
</dbReference>
<dbReference type="AlphaFoldDB" id="A0A9P8LX07"/>
<evidence type="ECO:0000256" key="1">
    <source>
        <dbReference type="SAM" id="Phobius"/>
    </source>
</evidence>
<feature type="transmembrane region" description="Helical" evidence="1">
    <location>
        <begin position="886"/>
        <end position="913"/>
    </location>
</feature>
<dbReference type="GeneID" id="94297221"/>
<keyword evidence="1 2" id="KW-0812">Transmembrane</keyword>
<feature type="transmembrane region" description="Helical" evidence="1">
    <location>
        <begin position="35"/>
        <end position="57"/>
    </location>
</feature>
<accession>A0A9P8LX07</accession>
<dbReference type="Proteomes" id="UP000018208">
    <property type="component" value="Unassembled WGS sequence"/>
</dbReference>
<gene>
    <name evidence="2" type="ORF">SS50377_23198</name>
</gene>
<evidence type="ECO:0000313" key="2">
    <source>
        <dbReference type="EMBL" id="KAH0575563.1"/>
    </source>
</evidence>
<feature type="transmembrane region" description="Helical" evidence="1">
    <location>
        <begin position="1074"/>
        <end position="1094"/>
    </location>
</feature>
<feature type="transmembrane region" description="Helical" evidence="1">
    <location>
        <begin position="954"/>
        <end position="973"/>
    </location>
</feature>
<protein>
    <submittedName>
        <fullName evidence="2">Transmembrane domain-containing protein</fullName>
    </submittedName>
</protein>
<name>A0A9P8LX07_9EUKA</name>
<dbReference type="KEGG" id="ssao:94297221"/>
<proteinExistence type="predicted"/>
<reference evidence="2 3" key="1">
    <citation type="journal article" date="2014" name="PLoS Genet.">
        <title>The Genome of Spironucleus salmonicida Highlights a Fish Pathogen Adapted to Fluctuating Environments.</title>
        <authorList>
            <person name="Xu F."/>
            <person name="Jerlstrom-Hultqvist J."/>
            <person name="Einarsson E."/>
            <person name="Astvaldsson A."/>
            <person name="Svard S.G."/>
            <person name="Andersson J.O."/>
        </authorList>
    </citation>
    <scope>NUCLEOTIDE SEQUENCE [LARGE SCALE GENOMIC DNA]</scope>
    <source>
        <strain evidence="2 3">ATCC 50377</strain>
    </source>
</reference>
<feature type="transmembrane region" description="Helical" evidence="1">
    <location>
        <begin position="1035"/>
        <end position="1054"/>
    </location>
</feature>
<keyword evidence="1" id="KW-0472">Membrane</keyword>
<dbReference type="EMBL" id="AUWU02000003">
    <property type="protein sequence ID" value="KAH0575563.1"/>
    <property type="molecule type" value="Genomic_DNA"/>
</dbReference>
<feature type="transmembrane region" description="Helical" evidence="1">
    <location>
        <begin position="847"/>
        <end position="866"/>
    </location>
</feature>
<feature type="transmembrane region" description="Helical" evidence="1">
    <location>
        <begin position="328"/>
        <end position="347"/>
    </location>
</feature>